<organism evidence="4 5">
    <name type="scientific">Astrephomene gubernaculifera</name>
    <dbReference type="NCBI Taxonomy" id="47775"/>
    <lineage>
        <taxon>Eukaryota</taxon>
        <taxon>Viridiplantae</taxon>
        <taxon>Chlorophyta</taxon>
        <taxon>core chlorophytes</taxon>
        <taxon>Chlorophyceae</taxon>
        <taxon>CS clade</taxon>
        <taxon>Chlamydomonadales</taxon>
        <taxon>Astrephomenaceae</taxon>
        <taxon>Astrephomene</taxon>
    </lineage>
</organism>
<feature type="compositionally biased region" description="Low complexity" evidence="2">
    <location>
        <begin position="404"/>
        <end position="416"/>
    </location>
</feature>
<keyword evidence="1" id="KW-0175">Coiled coil</keyword>
<feature type="domain" description="C2 NT-type" evidence="3">
    <location>
        <begin position="28"/>
        <end position="172"/>
    </location>
</feature>
<feature type="region of interest" description="Disordered" evidence="2">
    <location>
        <begin position="1"/>
        <end position="25"/>
    </location>
</feature>
<dbReference type="AlphaFoldDB" id="A0AAD3HTY1"/>
<gene>
    <name evidence="4" type="ORF">Agub_g15743</name>
</gene>
<dbReference type="Proteomes" id="UP001054857">
    <property type="component" value="Unassembled WGS sequence"/>
</dbReference>
<dbReference type="EMBL" id="BMAR01000084">
    <property type="protein sequence ID" value="GFR53043.1"/>
    <property type="molecule type" value="Genomic_DNA"/>
</dbReference>
<evidence type="ECO:0000313" key="5">
    <source>
        <dbReference type="Proteomes" id="UP001054857"/>
    </source>
</evidence>
<proteinExistence type="predicted"/>
<feature type="compositionally biased region" description="Polar residues" evidence="2">
    <location>
        <begin position="461"/>
        <end position="475"/>
    </location>
</feature>
<feature type="compositionally biased region" description="Low complexity" evidence="2">
    <location>
        <begin position="189"/>
        <end position="198"/>
    </location>
</feature>
<evidence type="ECO:0000313" key="4">
    <source>
        <dbReference type="EMBL" id="GFR53043.1"/>
    </source>
</evidence>
<feature type="region of interest" description="Disordered" evidence="2">
    <location>
        <begin position="461"/>
        <end position="495"/>
    </location>
</feature>
<feature type="compositionally biased region" description="Basic and acidic residues" evidence="2">
    <location>
        <begin position="1"/>
        <end position="14"/>
    </location>
</feature>
<protein>
    <recommendedName>
        <fullName evidence="3">C2 NT-type domain-containing protein</fullName>
    </recommendedName>
</protein>
<feature type="compositionally biased region" description="Gly residues" evidence="2">
    <location>
        <begin position="431"/>
        <end position="446"/>
    </location>
</feature>
<sequence>MLERLSIRSNHDGHGSVQKQSKLRDRSSLFGNKKQAAFHVVISELRAELMNSKHHSTNYPCVLMWIRGETIHVTDESVGQKVLSWSDTYFAQLVTLQPSSSGGPGSSFRPKECKFKVQQRGKTIAKTAVLDLAKYCSDAGLAREQSVAMPLTPCGTLYFVISTALANEQLQPQDSSHRHSCSQHERQHSASAAVSTAAGGLGGGECNQSTTSKFTGTAAAAAAAAAVAGTPGRGGDAASEDGDRPSRSSAVRQQQLPSSSGSRPPPPTPLLPPSDSEGLGFFRRMGRAGSKQRLDITSGGGGGGGTGSPQQAPRHRKSESAQLSGISANVPWDRVTLATLAPTGSGGGGGGSPATAGACSPATRRCGSGALASASSAPYLHAADGGATGATSARTTGNNLERCSVSNSRASSSDTGAGAGGGVGASRHAGSVGGDDVGRSNGGGGNGWGAWLRGGLGWGRSSNHSATGTSTSQASLHGGPSGGGGGGGGGEPESSAALETAIGSCTDAAELRELALDMLHERDAWRSRALAAQDACGRAQTARGSAVREAQRLEVRLRQYQDELGRRTDGSLLQELVEAKVRIAELANENMKLRRQITHMGPLFYDDSGDEGGH</sequence>
<keyword evidence="5" id="KW-1185">Reference proteome</keyword>
<feature type="compositionally biased region" description="Gly residues" evidence="2">
    <location>
        <begin position="479"/>
        <end position="491"/>
    </location>
</feature>
<evidence type="ECO:0000256" key="1">
    <source>
        <dbReference type="SAM" id="Coils"/>
    </source>
</evidence>
<evidence type="ECO:0000259" key="3">
    <source>
        <dbReference type="PROSITE" id="PS51840"/>
    </source>
</evidence>
<dbReference type="PROSITE" id="PS51840">
    <property type="entry name" value="C2_NT"/>
    <property type="match status" value="1"/>
</dbReference>
<feature type="region of interest" description="Disordered" evidence="2">
    <location>
        <begin position="170"/>
        <end position="205"/>
    </location>
</feature>
<feature type="coiled-coil region" evidence="1">
    <location>
        <begin position="543"/>
        <end position="596"/>
    </location>
</feature>
<feature type="region of interest" description="Disordered" evidence="2">
    <location>
        <begin position="384"/>
        <end position="446"/>
    </location>
</feature>
<name>A0AAD3HTY1_9CHLO</name>
<feature type="compositionally biased region" description="Low complexity" evidence="2">
    <location>
        <begin position="384"/>
        <end position="397"/>
    </location>
</feature>
<evidence type="ECO:0000256" key="2">
    <source>
        <dbReference type="SAM" id="MobiDB-lite"/>
    </source>
</evidence>
<feature type="region of interest" description="Disordered" evidence="2">
    <location>
        <begin position="228"/>
        <end position="360"/>
    </location>
</feature>
<accession>A0AAD3HTY1</accession>
<comment type="caution">
    <text evidence="4">The sequence shown here is derived from an EMBL/GenBank/DDBJ whole genome shotgun (WGS) entry which is preliminary data.</text>
</comment>
<feature type="compositionally biased region" description="Pro residues" evidence="2">
    <location>
        <begin position="263"/>
        <end position="272"/>
    </location>
</feature>
<feature type="compositionally biased region" description="Gly residues" evidence="2">
    <location>
        <begin position="298"/>
        <end position="307"/>
    </location>
</feature>
<reference evidence="4 5" key="1">
    <citation type="journal article" date="2021" name="Sci. Rep.">
        <title>Genome sequencing of the multicellular alga Astrephomene provides insights into convergent evolution of germ-soma differentiation.</title>
        <authorList>
            <person name="Yamashita S."/>
            <person name="Yamamoto K."/>
            <person name="Matsuzaki R."/>
            <person name="Suzuki S."/>
            <person name="Yamaguchi H."/>
            <person name="Hirooka S."/>
            <person name="Minakuchi Y."/>
            <person name="Miyagishima S."/>
            <person name="Kawachi M."/>
            <person name="Toyoda A."/>
            <person name="Nozaki H."/>
        </authorList>
    </citation>
    <scope>NUCLEOTIDE SEQUENCE [LARGE SCALE GENOMIC DNA]</scope>
    <source>
        <strain evidence="4 5">NIES-4017</strain>
    </source>
</reference>
<dbReference type="InterPro" id="IPR019448">
    <property type="entry name" value="NT-C2"/>
</dbReference>